<comment type="caution">
    <text evidence="1">The sequence shown here is derived from an EMBL/GenBank/DDBJ whole genome shotgun (WGS) entry which is preliminary data.</text>
</comment>
<dbReference type="AlphaFoldDB" id="A0A3M3W753"/>
<feature type="non-terminal residue" evidence="1">
    <location>
        <position position="34"/>
    </location>
</feature>
<evidence type="ECO:0000313" key="1">
    <source>
        <dbReference type="EMBL" id="RMO53420.1"/>
    </source>
</evidence>
<evidence type="ECO:0000313" key="2">
    <source>
        <dbReference type="Proteomes" id="UP000275613"/>
    </source>
</evidence>
<reference evidence="1 2" key="1">
    <citation type="submission" date="2018-08" db="EMBL/GenBank/DDBJ databases">
        <title>Recombination of ecologically and evolutionarily significant loci maintains genetic cohesion in the Pseudomonas syringae species complex.</title>
        <authorList>
            <person name="Dillon M."/>
            <person name="Thakur S."/>
            <person name="Almeida R.N.D."/>
            <person name="Weir B.S."/>
            <person name="Guttman D.S."/>
        </authorList>
    </citation>
    <scope>NUCLEOTIDE SEQUENCE [LARGE SCALE GENOMIC DNA]</scope>
    <source>
        <strain evidence="1 2">ICMP 4316</strain>
    </source>
</reference>
<protein>
    <submittedName>
        <fullName evidence="1">Uncharacterized protein</fullName>
    </submittedName>
</protein>
<name>A0A3M3W753_PSEA0</name>
<accession>A0A3M3W753</accession>
<sequence length="34" mass="3909">MTITSFGPANRIARTAETHPLTWRLRDDGEPVWL</sequence>
<dbReference type="EMBL" id="RBPV01000373">
    <property type="protein sequence ID" value="RMO53420.1"/>
    <property type="molecule type" value="Genomic_DNA"/>
</dbReference>
<dbReference type="Proteomes" id="UP000275613">
    <property type="component" value="Unassembled WGS sequence"/>
</dbReference>
<gene>
    <name evidence="1" type="ORF">ALQ39_103476</name>
</gene>
<proteinExistence type="predicted"/>
<organism evidence="1 2">
    <name type="scientific">Pseudomonas amygdali pv. eriobotryae</name>
    <dbReference type="NCBI Taxonomy" id="129137"/>
    <lineage>
        <taxon>Bacteria</taxon>
        <taxon>Pseudomonadati</taxon>
        <taxon>Pseudomonadota</taxon>
        <taxon>Gammaproteobacteria</taxon>
        <taxon>Pseudomonadales</taxon>
        <taxon>Pseudomonadaceae</taxon>
        <taxon>Pseudomonas</taxon>
        <taxon>Pseudomonas amygdali</taxon>
    </lineage>
</organism>